<sequence length="327" mass="37588">MWMSFFVNGKQVALTGIDSKSETNSSLKAMLRKNSFHWTELFKLSGTKLCFSSAYHPQSDGQTEVTNRTVEMYLRCFSSSHPHKWCDWLSWAKFCYNTSYHSALKSTPFEIVYGRAPPRLLSYLAGNSTVETVDVILQQHDSMLQLLRNNLQLAQNRMKLHYDRSHRPLEFNVGNVVLLRLQPYRQSSIASRKNQKLAAKYYGPFEVLERIGSMAYRLKLPPDSKLHPVFHVSTLEPYHSDSGNFETILPPITEQQPLVPFAILEQRCRSGKQEVLVHWSQSSPANSSWENVQDLLARFPDFTLADKLPNGARSTVTRPLQVYTRNQ</sequence>
<name>A0ACB7H0W7_MANES</name>
<proteinExistence type="predicted"/>
<reference evidence="2" key="1">
    <citation type="journal article" date="2016" name="Nat. Biotechnol.">
        <title>Sequencing wild and cultivated cassava and related species reveals extensive interspecific hybridization and genetic diversity.</title>
        <authorList>
            <person name="Bredeson J.V."/>
            <person name="Lyons J.B."/>
            <person name="Prochnik S.E."/>
            <person name="Wu G.A."/>
            <person name="Ha C.M."/>
            <person name="Edsinger-Gonzales E."/>
            <person name="Grimwood J."/>
            <person name="Schmutz J."/>
            <person name="Rabbi I.Y."/>
            <person name="Egesi C."/>
            <person name="Nauluvula P."/>
            <person name="Lebot V."/>
            <person name="Ndunguru J."/>
            <person name="Mkamilo G."/>
            <person name="Bart R.S."/>
            <person name="Setter T.L."/>
            <person name="Gleadow R.M."/>
            <person name="Kulakow P."/>
            <person name="Ferguson M.E."/>
            <person name="Rounsley S."/>
            <person name="Rokhsar D.S."/>
        </authorList>
    </citation>
    <scope>NUCLEOTIDE SEQUENCE [LARGE SCALE GENOMIC DNA]</scope>
    <source>
        <strain evidence="2">cv. AM560-2</strain>
    </source>
</reference>
<evidence type="ECO:0000313" key="2">
    <source>
        <dbReference type="Proteomes" id="UP000091857"/>
    </source>
</evidence>
<dbReference type="Proteomes" id="UP000091857">
    <property type="component" value="Chromosome 10"/>
</dbReference>
<comment type="caution">
    <text evidence="1">The sequence shown here is derived from an EMBL/GenBank/DDBJ whole genome shotgun (WGS) entry which is preliminary data.</text>
</comment>
<dbReference type="EMBL" id="CM004396">
    <property type="protein sequence ID" value="KAG8646120.1"/>
    <property type="molecule type" value="Genomic_DNA"/>
</dbReference>
<keyword evidence="2" id="KW-1185">Reference proteome</keyword>
<accession>A0ACB7H0W7</accession>
<organism evidence="1 2">
    <name type="scientific">Manihot esculenta</name>
    <name type="common">Cassava</name>
    <name type="synonym">Jatropha manihot</name>
    <dbReference type="NCBI Taxonomy" id="3983"/>
    <lineage>
        <taxon>Eukaryota</taxon>
        <taxon>Viridiplantae</taxon>
        <taxon>Streptophyta</taxon>
        <taxon>Embryophyta</taxon>
        <taxon>Tracheophyta</taxon>
        <taxon>Spermatophyta</taxon>
        <taxon>Magnoliopsida</taxon>
        <taxon>eudicotyledons</taxon>
        <taxon>Gunneridae</taxon>
        <taxon>Pentapetalae</taxon>
        <taxon>rosids</taxon>
        <taxon>fabids</taxon>
        <taxon>Malpighiales</taxon>
        <taxon>Euphorbiaceae</taxon>
        <taxon>Crotonoideae</taxon>
        <taxon>Manihoteae</taxon>
        <taxon>Manihot</taxon>
    </lineage>
</organism>
<protein>
    <submittedName>
        <fullName evidence="1">Uncharacterized protein</fullName>
    </submittedName>
</protein>
<evidence type="ECO:0000313" key="1">
    <source>
        <dbReference type="EMBL" id="KAG8646120.1"/>
    </source>
</evidence>
<gene>
    <name evidence="1" type="ORF">MANES_10G127633v8</name>
</gene>